<dbReference type="STRING" id="65357.A0A024FVS2"/>
<dbReference type="Proteomes" id="UP000053237">
    <property type="component" value="Unassembled WGS sequence"/>
</dbReference>
<accession>A0A024FVS2</accession>
<dbReference type="GO" id="GO:0004674">
    <property type="term" value="F:protein serine/threonine kinase activity"/>
    <property type="evidence" value="ECO:0007669"/>
    <property type="project" value="UniProtKB-KW"/>
</dbReference>
<dbReference type="PANTHER" id="PTHR24345">
    <property type="entry name" value="SERINE/THREONINE-PROTEIN KINASE PLK"/>
    <property type="match status" value="1"/>
</dbReference>
<keyword evidence="5" id="KW-0067">ATP-binding</keyword>
<protein>
    <recommendedName>
        <fullName evidence="6">Protein kinase domain-containing protein</fullName>
    </recommendedName>
</protein>
<keyword evidence="2" id="KW-0808">Transferase</keyword>
<evidence type="ECO:0000256" key="1">
    <source>
        <dbReference type="ARBA" id="ARBA00022527"/>
    </source>
</evidence>
<evidence type="ECO:0000256" key="2">
    <source>
        <dbReference type="ARBA" id="ARBA00022679"/>
    </source>
</evidence>
<keyword evidence="3" id="KW-0547">Nucleotide-binding</keyword>
<gene>
    <name evidence="7" type="ORF">BN9_126080</name>
</gene>
<dbReference type="InterPro" id="IPR000719">
    <property type="entry name" value="Prot_kinase_dom"/>
</dbReference>
<dbReference type="FunFam" id="1.10.510.10:FF:000571">
    <property type="entry name" value="Maternal embryonic leucine zipper kinase"/>
    <property type="match status" value="1"/>
</dbReference>
<evidence type="ECO:0000313" key="8">
    <source>
        <dbReference type="Proteomes" id="UP000053237"/>
    </source>
</evidence>
<dbReference type="InterPro" id="IPR011009">
    <property type="entry name" value="Kinase-like_dom_sf"/>
</dbReference>
<evidence type="ECO:0000256" key="4">
    <source>
        <dbReference type="ARBA" id="ARBA00022777"/>
    </source>
</evidence>
<dbReference type="SUPFAM" id="SSF56112">
    <property type="entry name" value="Protein kinase-like (PK-like)"/>
    <property type="match status" value="1"/>
</dbReference>
<dbReference type="PANTHER" id="PTHR24345:SF91">
    <property type="entry name" value="SERINE_THREONINE-PROTEIN KINASE PLK4"/>
    <property type="match status" value="1"/>
</dbReference>
<sequence length="349" mass="39372">MAVSSYQVLVSKALTASSDRLQKYLIKRRLAHSLFGDVLLCLYTPSNELVAVKRVLLTSAAAQVTLMTRRHVRESVAFEIGMYRALKALNGRGHRNVIRMLDEFEHDGYLHIVLEFCARGELFDVIQSSAEGRLDSMDAARFFRQIVDGVRYLHQNGYAHRDLSLENVLLTDDYVCKICDFGLASPAQSSCSDPVGKAFYMAPEMMQRRYYDPIRADIWSLGIMLFIMLTGSPLVQAARSSDSRYRIIASHGVEGLLHKWKSTLELPTAAIDLLDKMLRVDPQERISLGQVAQHPFMVDDHGATVNSISNRNDLYTIPMHLGANDNFLAITLHHFLQKTFQYVTTKSVA</sequence>
<dbReference type="OrthoDB" id="60484at2759"/>
<dbReference type="AlphaFoldDB" id="A0A024FVS2"/>
<organism evidence="7 8">
    <name type="scientific">Albugo candida</name>
    <dbReference type="NCBI Taxonomy" id="65357"/>
    <lineage>
        <taxon>Eukaryota</taxon>
        <taxon>Sar</taxon>
        <taxon>Stramenopiles</taxon>
        <taxon>Oomycota</taxon>
        <taxon>Peronosporomycetes</taxon>
        <taxon>Albuginales</taxon>
        <taxon>Albuginaceae</taxon>
        <taxon>Albugo</taxon>
    </lineage>
</organism>
<evidence type="ECO:0000256" key="5">
    <source>
        <dbReference type="ARBA" id="ARBA00022840"/>
    </source>
</evidence>
<evidence type="ECO:0000256" key="3">
    <source>
        <dbReference type="ARBA" id="ARBA00022741"/>
    </source>
</evidence>
<reference evidence="7 8" key="1">
    <citation type="submission" date="2012-05" db="EMBL/GenBank/DDBJ databases">
        <title>Recombination and specialization in a pathogen metapopulation.</title>
        <authorList>
            <person name="Gardiner A."/>
            <person name="Kemen E."/>
            <person name="Schultz-Larsen T."/>
            <person name="MacLean D."/>
            <person name="Van Oosterhout C."/>
            <person name="Jones J.D.G."/>
        </authorList>
    </citation>
    <scope>NUCLEOTIDE SEQUENCE [LARGE SCALE GENOMIC DNA]</scope>
    <source>
        <strain evidence="7 8">Ac Nc2</strain>
    </source>
</reference>
<keyword evidence="1" id="KW-0723">Serine/threonine-protein kinase</keyword>
<keyword evidence="4" id="KW-0418">Kinase</keyword>
<dbReference type="Gene3D" id="1.10.510.10">
    <property type="entry name" value="Transferase(Phosphotransferase) domain 1"/>
    <property type="match status" value="1"/>
</dbReference>
<evidence type="ECO:0000313" key="7">
    <source>
        <dbReference type="EMBL" id="CCI11230.1"/>
    </source>
</evidence>
<dbReference type="InParanoid" id="A0A024FVS2"/>
<dbReference type="GO" id="GO:0005524">
    <property type="term" value="F:ATP binding"/>
    <property type="evidence" value="ECO:0007669"/>
    <property type="project" value="UniProtKB-KW"/>
</dbReference>
<proteinExistence type="predicted"/>
<dbReference type="EMBL" id="CAIX01000875">
    <property type="protein sequence ID" value="CCI11230.1"/>
    <property type="molecule type" value="Genomic_DNA"/>
</dbReference>
<dbReference type="Pfam" id="PF00069">
    <property type="entry name" value="Pkinase"/>
    <property type="match status" value="1"/>
</dbReference>
<keyword evidence="8" id="KW-1185">Reference proteome</keyword>
<comment type="caution">
    <text evidence="7">The sequence shown here is derived from an EMBL/GenBank/DDBJ whole genome shotgun (WGS) entry which is preliminary data.</text>
</comment>
<dbReference type="PROSITE" id="PS50011">
    <property type="entry name" value="PROTEIN_KINASE_DOM"/>
    <property type="match status" value="1"/>
</dbReference>
<feature type="domain" description="Protein kinase" evidence="6">
    <location>
        <begin position="24"/>
        <end position="297"/>
    </location>
</feature>
<name>A0A024FVS2_9STRA</name>
<evidence type="ECO:0000259" key="6">
    <source>
        <dbReference type="PROSITE" id="PS50011"/>
    </source>
</evidence>
<dbReference type="GO" id="GO:0005634">
    <property type="term" value="C:nucleus"/>
    <property type="evidence" value="ECO:0007669"/>
    <property type="project" value="TreeGrafter"/>
</dbReference>